<feature type="domain" description="Soluble ligand binding" evidence="18">
    <location>
        <begin position="404"/>
        <end position="450"/>
    </location>
</feature>
<keyword evidence="8" id="KW-0625">Polysaccharide transport</keyword>
<dbReference type="PANTHER" id="PTHR33619">
    <property type="entry name" value="POLYSACCHARIDE EXPORT PROTEIN GFCE-RELATED"/>
    <property type="match status" value="1"/>
</dbReference>
<proteinExistence type="inferred from homology"/>
<keyword evidence="15" id="KW-0175">Coiled coil</keyword>
<dbReference type="InterPro" id="IPR019554">
    <property type="entry name" value="Soluble_ligand-bd"/>
</dbReference>
<feature type="signal peptide" evidence="16">
    <location>
        <begin position="1"/>
        <end position="21"/>
    </location>
</feature>
<comment type="similarity">
    <text evidence="2">Belongs to the BexD/CtrA/VexA family.</text>
</comment>
<evidence type="ECO:0000313" key="21">
    <source>
        <dbReference type="Proteomes" id="UP000198393"/>
    </source>
</evidence>
<dbReference type="GO" id="GO:0009279">
    <property type="term" value="C:cell outer membrane"/>
    <property type="evidence" value="ECO:0007669"/>
    <property type="project" value="UniProtKB-SubCell"/>
</dbReference>
<dbReference type="InterPro" id="IPR049712">
    <property type="entry name" value="Poly_export"/>
</dbReference>
<evidence type="ECO:0000256" key="4">
    <source>
        <dbReference type="ARBA" id="ARBA00022452"/>
    </source>
</evidence>
<keyword evidence="5" id="KW-0762">Sugar transport</keyword>
<feature type="domain" description="Soluble ligand binding" evidence="18">
    <location>
        <begin position="323"/>
        <end position="353"/>
    </location>
</feature>
<evidence type="ECO:0000259" key="17">
    <source>
        <dbReference type="Pfam" id="PF02563"/>
    </source>
</evidence>
<evidence type="ECO:0000259" key="18">
    <source>
        <dbReference type="Pfam" id="PF10531"/>
    </source>
</evidence>
<comment type="subcellular location">
    <subcellularLocation>
        <location evidence="1">Cell outer membrane</location>
        <topology evidence="1">Multi-pass membrane protein</topology>
    </subcellularLocation>
</comment>
<evidence type="ECO:0000256" key="2">
    <source>
        <dbReference type="ARBA" id="ARBA00009450"/>
    </source>
</evidence>
<keyword evidence="10" id="KW-0626">Porin</keyword>
<keyword evidence="4" id="KW-1134">Transmembrane beta strand</keyword>
<keyword evidence="3" id="KW-0813">Transport</keyword>
<dbReference type="AlphaFoldDB" id="A0A239FFD9"/>
<protein>
    <submittedName>
        <fullName evidence="20">Protein involved in polysaccharide export, contains SLBB domain of the beta-grasp fold</fullName>
    </submittedName>
</protein>
<feature type="domain" description="Soluble ligand binding" evidence="18">
    <location>
        <begin position="492"/>
        <end position="537"/>
    </location>
</feature>
<evidence type="ECO:0000256" key="3">
    <source>
        <dbReference type="ARBA" id="ARBA00022448"/>
    </source>
</evidence>
<dbReference type="PANTHER" id="PTHR33619:SF3">
    <property type="entry name" value="POLYSACCHARIDE EXPORT PROTEIN GFCE-RELATED"/>
    <property type="match status" value="1"/>
</dbReference>
<organism evidence="20 21">
    <name type="scientific">Ekhidna lutea</name>
    <dbReference type="NCBI Taxonomy" id="447679"/>
    <lineage>
        <taxon>Bacteria</taxon>
        <taxon>Pseudomonadati</taxon>
        <taxon>Bacteroidota</taxon>
        <taxon>Cytophagia</taxon>
        <taxon>Cytophagales</taxon>
        <taxon>Reichenbachiellaceae</taxon>
        <taxon>Ekhidna</taxon>
    </lineage>
</organism>
<evidence type="ECO:0000256" key="6">
    <source>
        <dbReference type="ARBA" id="ARBA00022692"/>
    </source>
</evidence>
<dbReference type="InterPro" id="IPR054765">
    <property type="entry name" value="SLBB_dom"/>
</dbReference>
<keyword evidence="12" id="KW-0564">Palmitate</keyword>
<dbReference type="Pfam" id="PF22461">
    <property type="entry name" value="SLBB_2"/>
    <property type="match status" value="1"/>
</dbReference>
<keyword evidence="7 16" id="KW-0732">Signal</keyword>
<evidence type="ECO:0000256" key="15">
    <source>
        <dbReference type="SAM" id="Coils"/>
    </source>
</evidence>
<keyword evidence="6" id="KW-0812">Transmembrane</keyword>
<feature type="domain" description="SLBB" evidence="19">
    <location>
        <begin position="237"/>
        <end position="314"/>
    </location>
</feature>
<feature type="domain" description="Soluble ligand binding" evidence="18">
    <location>
        <begin position="590"/>
        <end position="635"/>
    </location>
</feature>
<evidence type="ECO:0000256" key="14">
    <source>
        <dbReference type="ARBA" id="ARBA00023288"/>
    </source>
</evidence>
<evidence type="ECO:0000313" key="20">
    <source>
        <dbReference type="EMBL" id="SNS55639.1"/>
    </source>
</evidence>
<feature type="chain" id="PRO_5012398992" evidence="16">
    <location>
        <begin position="22"/>
        <end position="866"/>
    </location>
</feature>
<accession>A0A239FFD9</accession>
<feature type="coiled-coil region" evidence="15">
    <location>
        <begin position="649"/>
        <end position="690"/>
    </location>
</feature>
<evidence type="ECO:0000256" key="11">
    <source>
        <dbReference type="ARBA" id="ARBA00023136"/>
    </source>
</evidence>
<evidence type="ECO:0000256" key="13">
    <source>
        <dbReference type="ARBA" id="ARBA00023237"/>
    </source>
</evidence>
<feature type="domain" description="Soluble ligand binding" evidence="18">
    <location>
        <begin position="762"/>
        <end position="797"/>
    </location>
</feature>
<dbReference type="Pfam" id="PF02563">
    <property type="entry name" value="Poly_export"/>
    <property type="match status" value="1"/>
</dbReference>
<keyword evidence="9" id="KW-0406">Ion transport</keyword>
<dbReference type="OrthoDB" id="9808948at2"/>
<dbReference type="EMBL" id="FZPD01000001">
    <property type="protein sequence ID" value="SNS55639.1"/>
    <property type="molecule type" value="Genomic_DNA"/>
</dbReference>
<keyword evidence="14" id="KW-0449">Lipoprotein</keyword>
<keyword evidence="11" id="KW-0472">Membrane</keyword>
<dbReference type="InterPro" id="IPR003715">
    <property type="entry name" value="Poly_export_N"/>
</dbReference>
<evidence type="ECO:0000256" key="16">
    <source>
        <dbReference type="SAM" id="SignalP"/>
    </source>
</evidence>
<reference evidence="20 21" key="1">
    <citation type="submission" date="2017-06" db="EMBL/GenBank/DDBJ databases">
        <authorList>
            <person name="Kim H.J."/>
            <person name="Triplett B.A."/>
        </authorList>
    </citation>
    <scope>NUCLEOTIDE SEQUENCE [LARGE SCALE GENOMIC DNA]</scope>
    <source>
        <strain evidence="20 21">DSM 19307</strain>
    </source>
</reference>
<dbReference type="GO" id="GO:0006811">
    <property type="term" value="P:monoatomic ion transport"/>
    <property type="evidence" value="ECO:0007669"/>
    <property type="project" value="UniProtKB-KW"/>
</dbReference>
<dbReference type="GO" id="GO:0015159">
    <property type="term" value="F:polysaccharide transmembrane transporter activity"/>
    <property type="evidence" value="ECO:0007669"/>
    <property type="project" value="InterPro"/>
</dbReference>
<evidence type="ECO:0000256" key="1">
    <source>
        <dbReference type="ARBA" id="ARBA00004571"/>
    </source>
</evidence>
<feature type="domain" description="Polysaccharide export protein N-terminal" evidence="17">
    <location>
        <begin position="150"/>
        <end position="212"/>
    </location>
</feature>
<sequence>MKLLKYCLIVFSISFGNLVNAQGLDSDLKSIEIDQLSDGQIQQFLDKAKESGMTLDQLEIVAKQRGMSSIQLSKLRSRIQEIQLKTSTPANQIEHSGDRLRDQPREKDYNAFESLNPSNSTRKSKKLKLFASDIFTSVKPSFEPLLNIPTPVDYVLGPGDEIIIDVFGASEVTYQQIISPDGNILIEGVGPIPLANIDIEMAKNRILNRLSIIFSGLKGRNPNTFLQLSLGKVRSIKVNVVGNVSQPGTYTLSSLSTLFNALYNAGGPSANGSMREIELHRENSIVATLDVYKYLFEGKSDQNIQLRDGDIVIVKPYLNRAKLAGSIKNPAIYEIRNDETLADLIRMAGGFDELAFKDYLTIDRVGDVEKKLATIKQEDYQKEALHNGDSIFVSPILSTYSNRIKIEGAINRPGYYELTSQLTLAGLIAKSQGLREDAYLKRGNIVRLNQNLTLQNISFDVQLVMDGEQDIVLSPEDLVIIPSIFDVEEKKVITISGQVRKPGEFPFIDNMTVEDLIGLSGGLLEDASTTKIEVARRLSDTQDLSKSSQVFTFKINKDLSINEEASHFILKPFDLVLVKSTPYVRKHKIIRIEGEVNFPGLYTLETHEDRLSDAIKRAGGLTDYGYPEGAILIRKTEYFQSKVEERAIKALVEKRRKELESRYAGQEDSYQFIQQQLADYEKEVTENIKKGKTTSELEARIFRTQQLRMLFSRDSISGFNEIIEQEAIGIELNDALNKPGSEFDLILRDGDLISVPKKLETVRVQGEVLYPNTVRYSKGSGFKSYISSSGGFSSNAKIGKSYVVYANGSAKRTKNILFFRKFPPIKPGADIVVPKKQIRRKLNVQEVLGVTSSLATIALIIDRLSN</sequence>
<evidence type="ECO:0000256" key="7">
    <source>
        <dbReference type="ARBA" id="ARBA00022729"/>
    </source>
</evidence>
<evidence type="ECO:0000256" key="5">
    <source>
        <dbReference type="ARBA" id="ARBA00022597"/>
    </source>
</evidence>
<dbReference type="GO" id="GO:0015288">
    <property type="term" value="F:porin activity"/>
    <property type="evidence" value="ECO:0007669"/>
    <property type="project" value="UniProtKB-KW"/>
</dbReference>
<evidence type="ECO:0000259" key="19">
    <source>
        <dbReference type="Pfam" id="PF22461"/>
    </source>
</evidence>
<dbReference type="GO" id="GO:0046930">
    <property type="term" value="C:pore complex"/>
    <property type="evidence" value="ECO:0007669"/>
    <property type="project" value="UniProtKB-KW"/>
</dbReference>
<gene>
    <name evidence="20" type="ORF">SAMN05421640_0648</name>
</gene>
<evidence type="ECO:0000256" key="8">
    <source>
        <dbReference type="ARBA" id="ARBA00023047"/>
    </source>
</evidence>
<evidence type="ECO:0000256" key="9">
    <source>
        <dbReference type="ARBA" id="ARBA00023065"/>
    </source>
</evidence>
<keyword evidence="13" id="KW-0998">Cell outer membrane</keyword>
<evidence type="ECO:0000256" key="10">
    <source>
        <dbReference type="ARBA" id="ARBA00023114"/>
    </source>
</evidence>
<keyword evidence="21" id="KW-1185">Reference proteome</keyword>
<dbReference type="RefSeq" id="WP_089355401.1">
    <property type="nucleotide sequence ID" value="NZ_FZPD01000001.1"/>
</dbReference>
<evidence type="ECO:0000256" key="12">
    <source>
        <dbReference type="ARBA" id="ARBA00023139"/>
    </source>
</evidence>
<dbReference type="Proteomes" id="UP000198393">
    <property type="component" value="Unassembled WGS sequence"/>
</dbReference>
<dbReference type="Pfam" id="PF10531">
    <property type="entry name" value="SLBB"/>
    <property type="match status" value="5"/>
</dbReference>
<dbReference type="Gene3D" id="3.10.560.10">
    <property type="entry name" value="Outer membrane lipoprotein wza domain like"/>
    <property type="match status" value="6"/>
</dbReference>
<name>A0A239FFD9_EKHLU</name>